<organism evidence="1 2">
    <name type="scientific">Leptonema illini</name>
    <dbReference type="NCBI Taxonomy" id="183"/>
    <lineage>
        <taxon>Bacteria</taxon>
        <taxon>Pseudomonadati</taxon>
        <taxon>Spirochaetota</taxon>
        <taxon>Spirochaetia</taxon>
        <taxon>Leptospirales</taxon>
        <taxon>Leptospiraceae</taxon>
        <taxon>Leptonema</taxon>
    </lineage>
</organism>
<protein>
    <submittedName>
        <fullName evidence="1">Uncharacterized protein</fullName>
    </submittedName>
</protein>
<dbReference type="Proteomes" id="UP000460298">
    <property type="component" value="Unassembled WGS sequence"/>
</dbReference>
<accession>A0A833H139</accession>
<dbReference type="EMBL" id="WBUI01000010">
    <property type="protein sequence ID" value="KAB2932217.1"/>
    <property type="molecule type" value="Genomic_DNA"/>
</dbReference>
<dbReference type="AlphaFoldDB" id="A0A833H139"/>
<comment type="caution">
    <text evidence="1">The sequence shown here is derived from an EMBL/GenBank/DDBJ whole genome shotgun (WGS) entry which is preliminary data.</text>
</comment>
<proteinExistence type="predicted"/>
<gene>
    <name evidence="1" type="ORF">F9K24_11480</name>
</gene>
<name>A0A833H139_9LEPT</name>
<reference evidence="1 2" key="1">
    <citation type="submission" date="2019-10" db="EMBL/GenBank/DDBJ databases">
        <title>Extracellular Electron Transfer in a Candidatus Methanoperedens spp. Enrichment Culture.</title>
        <authorList>
            <person name="Berger S."/>
            <person name="Rangel Shaw D."/>
            <person name="Berben T."/>
            <person name="In 'T Zandt M."/>
            <person name="Frank J."/>
            <person name="Reimann J."/>
            <person name="Jetten M.S.M."/>
            <person name="Welte C.U."/>
        </authorList>
    </citation>
    <scope>NUCLEOTIDE SEQUENCE [LARGE SCALE GENOMIC DNA]</scope>
    <source>
        <strain evidence="1">SB12</strain>
    </source>
</reference>
<sequence>MRPPFADHALIKQFNEIKRYFRTYETGVSRDRMRDFRRFARMLLHAGYDVAFDFVGSVNFGVAESASDVDFVLYIRCENGYTGDCDPKNCHTLPQIENLILKTLMTEYVKEPYNTQVIDCINLGQLEIELQKPVPESSVAFRFAFYRSICRGVNLRVLRPFHRALLQNQALIEAMQPELDNVFQGLTRSLPHQLSFEKYRVRLGSSGVHIPVSLMEKIQNHLHYGDQQRTEETDCDG</sequence>
<evidence type="ECO:0000313" key="2">
    <source>
        <dbReference type="Proteomes" id="UP000460298"/>
    </source>
</evidence>
<evidence type="ECO:0000313" key="1">
    <source>
        <dbReference type="EMBL" id="KAB2932217.1"/>
    </source>
</evidence>